<evidence type="ECO:0000256" key="1">
    <source>
        <dbReference type="SAM" id="MobiDB-lite"/>
    </source>
</evidence>
<dbReference type="EMBL" id="CAJQZP010000212">
    <property type="protein sequence ID" value="CAG4947385.1"/>
    <property type="molecule type" value="Genomic_DNA"/>
</dbReference>
<feature type="region of interest" description="Disordered" evidence="1">
    <location>
        <begin position="1"/>
        <end position="24"/>
    </location>
</feature>
<gene>
    <name evidence="2" type="ORF">PAPOLLO_LOCUS3598</name>
</gene>
<proteinExistence type="predicted"/>
<dbReference type="OrthoDB" id="2438421at2759"/>
<comment type="caution">
    <text evidence="2">The sequence shown here is derived from an EMBL/GenBank/DDBJ whole genome shotgun (WGS) entry which is preliminary data.</text>
</comment>
<reference evidence="2" key="1">
    <citation type="submission" date="2021-04" db="EMBL/GenBank/DDBJ databases">
        <authorList>
            <person name="Tunstrom K."/>
        </authorList>
    </citation>
    <scope>NUCLEOTIDE SEQUENCE</scope>
</reference>
<protein>
    <submittedName>
        <fullName evidence="2">(apollo) hypothetical protein</fullName>
    </submittedName>
</protein>
<accession>A0A8S3W953</accession>
<organism evidence="2 3">
    <name type="scientific">Parnassius apollo</name>
    <name type="common">Apollo butterfly</name>
    <name type="synonym">Papilio apollo</name>
    <dbReference type="NCBI Taxonomy" id="110799"/>
    <lineage>
        <taxon>Eukaryota</taxon>
        <taxon>Metazoa</taxon>
        <taxon>Ecdysozoa</taxon>
        <taxon>Arthropoda</taxon>
        <taxon>Hexapoda</taxon>
        <taxon>Insecta</taxon>
        <taxon>Pterygota</taxon>
        <taxon>Neoptera</taxon>
        <taxon>Endopterygota</taxon>
        <taxon>Lepidoptera</taxon>
        <taxon>Glossata</taxon>
        <taxon>Ditrysia</taxon>
        <taxon>Papilionoidea</taxon>
        <taxon>Papilionidae</taxon>
        <taxon>Parnassiinae</taxon>
        <taxon>Parnassini</taxon>
        <taxon>Parnassius</taxon>
        <taxon>Parnassius</taxon>
    </lineage>
</organism>
<feature type="compositionally biased region" description="Low complexity" evidence="1">
    <location>
        <begin position="1"/>
        <end position="17"/>
    </location>
</feature>
<evidence type="ECO:0000313" key="3">
    <source>
        <dbReference type="Proteomes" id="UP000691718"/>
    </source>
</evidence>
<dbReference type="Proteomes" id="UP000691718">
    <property type="component" value="Unassembled WGS sequence"/>
</dbReference>
<dbReference type="AlphaFoldDB" id="A0A8S3W953"/>
<evidence type="ECO:0000313" key="2">
    <source>
        <dbReference type="EMBL" id="CAG4947385.1"/>
    </source>
</evidence>
<keyword evidence="3" id="KW-1185">Reference proteome</keyword>
<name>A0A8S3W953_PARAO</name>
<sequence>MTTRTSSPVPSTSSSITNEPAKTENNFMELSESAIYDDTGARTADYIKECFENITEEFTIEKDCILSITTDGGANMVAAVKQYLGDRKRIPCMAHLLNLIVDGATRDNGPFLQIANRVKAIVTYFKQSVNAMDDL</sequence>